<name>M0MTQ4_HALMO</name>
<keyword evidence="1" id="KW-1133">Transmembrane helix</keyword>
<comment type="caution">
    <text evidence="2">The sequence shown here is derived from an EMBL/GenBank/DDBJ whole genome shotgun (WGS) entry which is preliminary data.</text>
</comment>
<protein>
    <submittedName>
        <fullName evidence="2">Uncharacterized protein</fullName>
    </submittedName>
</protein>
<evidence type="ECO:0000313" key="3">
    <source>
        <dbReference type="Proteomes" id="UP000011568"/>
    </source>
</evidence>
<keyword evidence="1" id="KW-0472">Membrane</keyword>
<dbReference type="AlphaFoldDB" id="M0MTQ4"/>
<dbReference type="EMBL" id="AOMC01000061">
    <property type="protein sequence ID" value="EMA48134.1"/>
    <property type="molecule type" value="Genomic_DNA"/>
</dbReference>
<keyword evidence="1" id="KW-0812">Transmembrane</keyword>
<proteinExistence type="predicted"/>
<organism evidence="2 3">
    <name type="scientific">Halococcus morrhuae DSM 1307</name>
    <dbReference type="NCBI Taxonomy" id="931277"/>
    <lineage>
        <taxon>Archaea</taxon>
        <taxon>Methanobacteriati</taxon>
        <taxon>Methanobacteriota</taxon>
        <taxon>Stenosarchaea group</taxon>
        <taxon>Halobacteria</taxon>
        <taxon>Halobacteriales</taxon>
        <taxon>Halococcaceae</taxon>
        <taxon>Halococcus</taxon>
    </lineage>
</organism>
<reference evidence="2 3" key="1">
    <citation type="journal article" date="2014" name="PLoS Genet.">
        <title>Phylogenetically driven sequencing of extremely halophilic archaea reveals strategies for static and dynamic osmo-response.</title>
        <authorList>
            <person name="Becker E.A."/>
            <person name="Seitzer P.M."/>
            <person name="Tritt A."/>
            <person name="Larsen D."/>
            <person name="Krusor M."/>
            <person name="Yao A.I."/>
            <person name="Wu D."/>
            <person name="Madern D."/>
            <person name="Eisen J.A."/>
            <person name="Darling A.E."/>
            <person name="Facciotti M.T."/>
        </authorList>
    </citation>
    <scope>NUCLEOTIDE SEQUENCE [LARGE SCALE GENOMIC DNA]</scope>
    <source>
        <strain evidence="2 3">DSM 1307</strain>
    </source>
</reference>
<gene>
    <name evidence="2" type="ORF">C448_04030</name>
</gene>
<evidence type="ECO:0000313" key="2">
    <source>
        <dbReference type="EMBL" id="EMA48134.1"/>
    </source>
</evidence>
<sequence>MRDKALKCESSILAIGDVSVVVAECFIVMSVVVAQDFAFFGVVVLKAIEPPAGIACIESCEYLDASTRDSTVEFEWS</sequence>
<accession>M0MTQ4</accession>
<dbReference type="Proteomes" id="UP000011568">
    <property type="component" value="Unassembled WGS sequence"/>
</dbReference>
<feature type="transmembrane region" description="Helical" evidence="1">
    <location>
        <begin position="12"/>
        <end position="34"/>
    </location>
</feature>
<evidence type="ECO:0000256" key="1">
    <source>
        <dbReference type="SAM" id="Phobius"/>
    </source>
</evidence>
<keyword evidence="3" id="KW-1185">Reference proteome</keyword>